<evidence type="ECO:0000256" key="8">
    <source>
        <dbReference type="RuleBase" id="RU363041"/>
    </source>
</evidence>
<feature type="transmembrane region" description="Helical" evidence="8">
    <location>
        <begin position="146"/>
        <end position="168"/>
    </location>
</feature>
<gene>
    <name evidence="9" type="ORF">ACGRVM_07815</name>
</gene>
<reference evidence="9 10" key="1">
    <citation type="submission" date="2024-10" db="EMBL/GenBank/DDBJ databases">
        <authorList>
            <person name="Yang X.-N."/>
        </authorList>
    </citation>
    <scope>NUCLEOTIDE SEQUENCE [LARGE SCALE GENOMIC DNA]</scope>
    <source>
        <strain evidence="9 10">CAU 1059</strain>
    </source>
</reference>
<proteinExistence type="inferred from homology"/>
<feature type="transmembrane region" description="Helical" evidence="8">
    <location>
        <begin position="237"/>
        <end position="254"/>
    </location>
</feature>
<organism evidence="9 10">
    <name type="scientific">Roseovarius aquimarinus</name>
    <dbReference type="NCBI Taxonomy" id="1229156"/>
    <lineage>
        <taxon>Bacteria</taxon>
        <taxon>Pseudomonadati</taxon>
        <taxon>Pseudomonadota</taxon>
        <taxon>Alphaproteobacteria</taxon>
        <taxon>Rhodobacterales</taxon>
        <taxon>Roseobacteraceae</taxon>
        <taxon>Roseovarius</taxon>
    </lineage>
</organism>
<keyword evidence="10" id="KW-1185">Reference proteome</keyword>
<evidence type="ECO:0000256" key="3">
    <source>
        <dbReference type="ARBA" id="ARBA00022448"/>
    </source>
</evidence>
<feature type="transmembrane region" description="Helical" evidence="8">
    <location>
        <begin position="80"/>
        <end position="100"/>
    </location>
</feature>
<evidence type="ECO:0000256" key="1">
    <source>
        <dbReference type="ARBA" id="ARBA00004651"/>
    </source>
</evidence>
<name>A0ABW7I8K8_9RHOB</name>
<feature type="transmembrane region" description="Helical" evidence="8">
    <location>
        <begin position="50"/>
        <end position="68"/>
    </location>
</feature>
<keyword evidence="6 8" id="KW-1133">Transmembrane helix</keyword>
<accession>A0ABW7I8K8</accession>
<comment type="subcellular location">
    <subcellularLocation>
        <location evidence="1 8">Cell membrane</location>
        <topology evidence="1 8">Multi-pass membrane protein</topology>
    </subcellularLocation>
</comment>
<evidence type="ECO:0000256" key="2">
    <source>
        <dbReference type="ARBA" id="ARBA00009142"/>
    </source>
</evidence>
<feature type="transmembrane region" description="Helical" evidence="8">
    <location>
        <begin position="12"/>
        <end position="38"/>
    </location>
</feature>
<evidence type="ECO:0000313" key="10">
    <source>
        <dbReference type="Proteomes" id="UP001607157"/>
    </source>
</evidence>
<feature type="transmembrane region" description="Helical" evidence="8">
    <location>
        <begin position="107"/>
        <end position="126"/>
    </location>
</feature>
<dbReference type="Proteomes" id="UP001607157">
    <property type="component" value="Unassembled WGS sequence"/>
</dbReference>
<evidence type="ECO:0000256" key="6">
    <source>
        <dbReference type="ARBA" id="ARBA00022989"/>
    </source>
</evidence>
<dbReference type="InterPro" id="IPR002781">
    <property type="entry name" value="TM_pro_TauE-like"/>
</dbReference>
<feature type="transmembrane region" description="Helical" evidence="8">
    <location>
        <begin position="205"/>
        <end position="225"/>
    </location>
</feature>
<protein>
    <recommendedName>
        <fullName evidence="8">Probable membrane transporter protein</fullName>
    </recommendedName>
</protein>
<keyword evidence="5 8" id="KW-0812">Transmembrane</keyword>
<dbReference type="EMBL" id="JBIHMM010000002">
    <property type="protein sequence ID" value="MFH0253795.1"/>
    <property type="molecule type" value="Genomic_DNA"/>
</dbReference>
<keyword evidence="7 8" id="KW-0472">Membrane</keyword>
<evidence type="ECO:0000256" key="4">
    <source>
        <dbReference type="ARBA" id="ARBA00022475"/>
    </source>
</evidence>
<dbReference type="Pfam" id="PF01925">
    <property type="entry name" value="TauE"/>
    <property type="match status" value="1"/>
</dbReference>
<dbReference type="RefSeq" id="WP_377171150.1">
    <property type="nucleotide sequence ID" value="NZ_JBHTJC010000002.1"/>
</dbReference>
<sequence>MEIFAALGPPHLWFLAYAIALAAGVVKGVVGFAMPLILLSGLSSFMAPDLALACLIVPTLLTNAWQALRQGPMAALASLKRFRVFLIAGGSMLILSAQLVPVLPASALLLIIAVPLVAYAAATLAGRPLRLPPHPGPRIEAGMGGAAGFIGGLSGVWGPITVAMLTAMETEKREQVRIQGVMYGLGALALAGAHLGSGVLNAQTLPLSVALVPPALLGIWTGFAIQDRIDQALFKRLTLWILLIAGLNLLRRGIMGL</sequence>
<evidence type="ECO:0000313" key="9">
    <source>
        <dbReference type="EMBL" id="MFH0253795.1"/>
    </source>
</evidence>
<comment type="similarity">
    <text evidence="2 8">Belongs to the 4-toluene sulfonate uptake permease (TSUP) (TC 2.A.102) family.</text>
</comment>
<keyword evidence="4 8" id="KW-1003">Cell membrane</keyword>
<dbReference type="PANTHER" id="PTHR30269:SF32">
    <property type="entry name" value="MEMBRANE TRANSPORTER PROTEIN-RELATED"/>
    <property type="match status" value="1"/>
</dbReference>
<dbReference type="InterPro" id="IPR052017">
    <property type="entry name" value="TSUP"/>
</dbReference>
<comment type="caution">
    <text evidence="9">The sequence shown here is derived from an EMBL/GenBank/DDBJ whole genome shotgun (WGS) entry which is preliminary data.</text>
</comment>
<evidence type="ECO:0000256" key="5">
    <source>
        <dbReference type="ARBA" id="ARBA00022692"/>
    </source>
</evidence>
<dbReference type="PANTHER" id="PTHR30269">
    <property type="entry name" value="TRANSMEMBRANE PROTEIN YFCA"/>
    <property type="match status" value="1"/>
</dbReference>
<evidence type="ECO:0000256" key="7">
    <source>
        <dbReference type="ARBA" id="ARBA00023136"/>
    </source>
</evidence>
<feature type="transmembrane region" description="Helical" evidence="8">
    <location>
        <begin position="180"/>
        <end position="199"/>
    </location>
</feature>
<keyword evidence="3" id="KW-0813">Transport</keyword>